<keyword evidence="3" id="KW-1185">Reference proteome</keyword>
<dbReference type="EMBL" id="AEJC01000479">
    <property type="protein sequence ID" value="EKX62895.1"/>
    <property type="molecule type" value="Genomic_DNA"/>
</dbReference>
<evidence type="ECO:0000313" key="3">
    <source>
        <dbReference type="Proteomes" id="UP000010411"/>
    </source>
</evidence>
<feature type="region of interest" description="Disordered" evidence="1">
    <location>
        <begin position="1"/>
        <end position="49"/>
    </location>
</feature>
<comment type="caution">
    <text evidence="2">The sequence shown here is derived from an EMBL/GenBank/DDBJ whole genome shotgun (WGS) entry which is preliminary data.</text>
</comment>
<dbReference type="PATRIC" id="fig|698759.3.peg.6415"/>
<dbReference type="AlphaFoldDB" id="L1KQY7"/>
<reference evidence="2 3" key="1">
    <citation type="submission" date="2012-11" db="EMBL/GenBank/DDBJ databases">
        <authorList>
            <person name="Huguet-Tapia J.C."/>
            <person name="Durkin A.S."/>
            <person name="Pettis G.S."/>
            <person name="Badger J.H."/>
        </authorList>
    </citation>
    <scope>NUCLEOTIDE SEQUENCE [LARGE SCALE GENOMIC DNA]</scope>
    <source>
        <strain evidence="2 3">91-03</strain>
    </source>
</reference>
<proteinExistence type="predicted"/>
<organism evidence="2 3">
    <name type="scientific">Streptomyces ipomoeae 91-03</name>
    <dbReference type="NCBI Taxonomy" id="698759"/>
    <lineage>
        <taxon>Bacteria</taxon>
        <taxon>Bacillati</taxon>
        <taxon>Actinomycetota</taxon>
        <taxon>Actinomycetes</taxon>
        <taxon>Kitasatosporales</taxon>
        <taxon>Streptomycetaceae</taxon>
        <taxon>Streptomyces</taxon>
    </lineage>
</organism>
<feature type="region of interest" description="Disordered" evidence="1">
    <location>
        <begin position="68"/>
        <end position="88"/>
    </location>
</feature>
<feature type="compositionally biased region" description="Low complexity" evidence="1">
    <location>
        <begin position="23"/>
        <end position="44"/>
    </location>
</feature>
<accession>L1KQY7</accession>
<name>L1KQY7_9ACTN</name>
<protein>
    <submittedName>
        <fullName evidence="2">Uncharacterized protein</fullName>
    </submittedName>
</protein>
<gene>
    <name evidence="2" type="ORF">STRIP9103_06362</name>
</gene>
<evidence type="ECO:0000313" key="2">
    <source>
        <dbReference type="EMBL" id="EKX62895.1"/>
    </source>
</evidence>
<dbReference type="Proteomes" id="UP000010411">
    <property type="component" value="Unassembled WGS sequence"/>
</dbReference>
<evidence type="ECO:0000256" key="1">
    <source>
        <dbReference type="SAM" id="MobiDB-lite"/>
    </source>
</evidence>
<sequence>MGHNGLGKRQHGLHTPPLPGPVLRPGNGPPLQLLPPLRSRSSPIPHDRSPWDWHQLRIRRLTSKIPVSGSTISGSLPHAFREQTPSEPKSMIHHLGWNAELRIQENFRNCRLPCRNAW</sequence>
<feature type="compositionally biased region" description="Basic residues" evidence="1">
    <location>
        <begin position="1"/>
        <end position="12"/>
    </location>
</feature>